<dbReference type="AlphaFoldDB" id="E8QXH0"/>
<dbReference type="Pfam" id="PF09250">
    <property type="entry name" value="Prim-Pol"/>
    <property type="match status" value="1"/>
</dbReference>
<dbReference type="Pfam" id="PF08708">
    <property type="entry name" value="PriCT_1"/>
    <property type="match status" value="1"/>
</dbReference>
<dbReference type="Pfam" id="PF13481">
    <property type="entry name" value="AAA_25"/>
    <property type="match status" value="1"/>
</dbReference>
<proteinExistence type="predicted"/>
<dbReference type="eggNOG" id="COG3598">
    <property type="taxonomic scope" value="Bacteria"/>
</dbReference>
<dbReference type="Gene3D" id="3.40.50.300">
    <property type="entry name" value="P-loop containing nucleotide triphosphate hydrolases"/>
    <property type="match status" value="1"/>
</dbReference>
<sequence length="629" mass="68602">MTPGELLTAALRYAELGYRVFPCAPGNSTPLTDHGFLDATTEVEQIERWWGQHPTANVAIATAGLLVVDLDPAEGNAANPWLKDDPDKRLDLAAAPTAMTPRGGRHHVFRKPAGKGWRCTASRLAPKVDTRTDGGYIIVPPSWRPDGAYSWVPGLELDGPPDRLPEPPPWLVALLDSLAQETPTLAHVAAGGGQANPIPEGQRNATLARLGGNMRRVGMTLAEIAAALLQTNKDRCFPPLSPREVERIAASVARYEPDQIATAMAEGHWDQLMQVQAPQLAPVSLADLTARYPDLRRPVIHGLLRQGETMNVISAPKIGKSWLVTDLALAVATGRPWLDTFACEAGDVLIIDNELHGETSANRIPKVAAARQIGLGDVGGHVFVQNLRGHWQDIFSLGPYFRALEPGRFRVIILDAMYRFMPREMDENDNGTMANVYNAIDRYADLLGCCFVLIHHTSKGNQSGKAITDVGAGAGSQSRATDTHLVLRPHEEDDVVVLEAAVRSWPPVLPRCLRWAFPVWTPADDLDPTLLRSERPRRARRAEADADEAEQPEPSWDAERFAAAFVTGTPKTRDAILAEANAAGLSDWKAERLLRRAEGLGLVHRWASGRNRPSAYANVPQPASEDADQ</sequence>
<dbReference type="InterPro" id="IPR015330">
    <property type="entry name" value="DNA_primase/pol_bifunc_N"/>
</dbReference>
<feature type="domain" description="Primase C-terminal 1" evidence="2">
    <location>
        <begin position="193"/>
        <end position="258"/>
    </location>
</feature>
<keyword evidence="5" id="KW-1185">Reference proteome</keyword>
<name>E8QXH0_ISOPI</name>
<organism evidence="4 5">
    <name type="scientific">Isosphaera pallida (strain ATCC 43644 / DSM 9630 / IS1B)</name>
    <dbReference type="NCBI Taxonomy" id="575540"/>
    <lineage>
        <taxon>Bacteria</taxon>
        <taxon>Pseudomonadati</taxon>
        <taxon>Planctomycetota</taxon>
        <taxon>Planctomycetia</taxon>
        <taxon>Isosphaerales</taxon>
        <taxon>Isosphaeraceae</taxon>
        <taxon>Isosphaera</taxon>
    </lineage>
</organism>
<dbReference type="InterPro" id="IPR014820">
    <property type="entry name" value="PriCT_1"/>
</dbReference>
<dbReference type="InterPro" id="IPR027417">
    <property type="entry name" value="P-loop_NTPase"/>
</dbReference>
<evidence type="ECO:0000259" key="2">
    <source>
        <dbReference type="SMART" id="SM00942"/>
    </source>
</evidence>
<evidence type="ECO:0000259" key="3">
    <source>
        <dbReference type="SMART" id="SM00943"/>
    </source>
</evidence>
<reference key="1">
    <citation type="submission" date="2010-11" db="EMBL/GenBank/DDBJ databases">
        <title>The complete sequence of chromosome of Isophaera pallida ATCC 43644.</title>
        <authorList>
            <consortium name="US DOE Joint Genome Institute (JGI-PGF)"/>
            <person name="Lucas S."/>
            <person name="Copeland A."/>
            <person name="Lapidus A."/>
            <person name="Bruce D."/>
            <person name="Goodwin L."/>
            <person name="Pitluck S."/>
            <person name="Kyrpides N."/>
            <person name="Mavromatis K."/>
            <person name="Pagani I."/>
            <person name="Ivanova N."/>
            <person name="Saunders E."/>
            <person name="Brettin T."/>
            <person name="Detter J.C."/>
            <person name="Han C."/>
            <person name="Tapia R."/>
            <person name="Land M."/>
            <person name="Hauser L."/>
            <person name="Markowitz V."/>
            <person name="Cheng J.-F."/>
            <person name="Hugenholtz P."/>
            <person name="Woyke T."/>
            <person name="Wu D."/>
            <person name="Eisen J.A."/>
        </authorList>
    </citation>
    <scope>NUCLEOTIDE SEQUENCE</scope>
    <source>
        <strain>ATCC 43644</strain>
    </source>
</reference>
<evidence type="ECO:0000256" key="1">
    <source>
        <dbReference type="SAM" id="MobiDB-lite"/>
    </source>
</evidence>
<gene>
    <name evidence="4" type="ordered locus">Isop_2444</name>
</gene>
<dbReference type="SUPFAM" id="SSF56747">
    <property type="entry name" value="Prim-pol domain"/>
    <property type="match status" value="1"/>
</dbReference>
<protein>
    <submittedName>
        <fullName evidence="4">Bifunctional DNA primase/polymerase</fullName>
    </submittedName>
</protein>
<dbReference type="SUPFAM" id="SSF52540">
    <property type="entry name" value="P-loop containing nucleoside triphosphate hydrolases"/>
    <property type="match status" value="1"/>
</dbReference>
<dbReference type="KEGG" id="ipa:Isop_2444"/>
<reference evidence="4 5" key="2">
    <citation type="journal article" date="2011" name="Stand. Genomic Sci.">
        <title>Complete genome sequence of Isosphaera pallida type strain (IS1B).</title>
        <authorList>
            <consortium name="US DOE Joint Genome Institute (JGI-PGF)"/>
            <person name="Goker M."/>
            <person name="Cleland D."/>
            <person name="Saunders E."/>
            <person name="Lapidus A."/>
            <person name="Nolan M."/>
            <person name="Lucas S."/>
            <person name="Hammon N."/>
            <person name="Deshpande S."/>
            <person name="Cheng J.F."/>
            <person name="Tapia R."/>
            <person name="Han C."/>
            <person name="Goodwin L."/>
            <person name="Pitluck S."/>
            <person name="Liolios K."/>
            <person name="Pagani I."/>
            <person name="Ivanova N."/>
            <person name="Mavromatis K."/>
            <person name="Pati A."/>
            <person name="Chen A."/>
            <person name="Palaniappan K."/>
            <person name="Land M."/>
            <person name="Hauser L."/>
            <person name="Chang Y.J."/>
            <person name="Jeffries C.D."/>
            <person name="Detter J.C."/>
            <person name="Beck B."/>
            <person name="Woyke T."/>
            <person name="Bristow J."/>
            <person name="Eisen J.A."/>
            <person name="Markowitz V."/>
            <person name="Hugenholtz P."/>
            <person name="Kyrpides N.C."/>
            <person name="Klenk H.P."/>
        </authorList>
    </citation>
    <scope>NUCLEOTIDE SEQUENCE [LARGE SCALE GENOMIC DNA]</scope>
    <source>
        <strain evidence="5">ATCC 43644 / DSM 9630 / IS1B</strain>
    </source>
</reference>
<evidence type="ECO:0000313" key="5">
    <source>
        <dbReference type="Proteomes" id="UP000008631"/>
    </source>
</evidence>
<dbReference type="SMART" id="SM00942">
    <property type="entry name" value="PriCT_1"/>
    <property type="match status" value="1"/>
</dbReference>
<dbReference type="STRING" id="575540.Isop_2444"/>
<dbReference type="Proteomes" id="UP000008631">
    <property type="component" value="Chromosome"/>
</dbReference>
<dbReference type="InParanoid" id="E8QXH0"/>
<feature type="region of interest" description="Disordered" evidence="1">
    <location>
        <begin position="536"/>
        <end position="559"/>
    </location>
</feature>
<evidence type="ECO:0000313" key="4">
    <source>
        <dbReference type="EMBL" id="ADV63018.1"/>
    </source>
</evidence>
<dbReference type="EMBL" id="CP002353">
    <property type="protein sequence ID" value="ADV63018.1"/>
    <property type="molecule type" value="Genomic_DNA"/>
</dbReference>
<feature type="domain" description="DNA primase/polymerase bifunctional N-terminal" evidence="3">
    <location>
        <begin position="10"/>
        <end position="171"/>
    </location>
</feature>
<dbReference type="SMART" id="SM00943">
    <property type="entry name" value="Prim-Pol"/>
    <property type="match status" value="1"/>
</dbReference>
<dbReference type="CDD" id="cd04859">
    <property type="entry name" value="Prim_Pol"/>
    <property type="match status" value="1"/>
</dbReference>
<accession>E8QXH0</accession>
<dbReference type="HOGENOM" id="CLU_434624_0_0_0"/>